<protein>
    <recommendedName>
        <fullName evidence="11">GTP cyclohydrolase-2</fullName>
        <ecNumber evidence="11">3.5.4.25</ecNumber>
    </recommendedName>
    <alternativeName>
        <fullName evidence="11">GTP cyclohydrolase II</fullName>
    </alternativeName>
</protein>
<organism evidence="14 15">
    <name type="scientific">Longimonas halophila</name>
    <dbReference type="NCBI Taxonomy" id="1469170"/>
    <lineage>
        <taxon>Bacteria</taxon>
        <taxon>Pseudomonadati</taxon>
        <taxon>Rhodothermota</taxon>
        <taxon>Rhodothermia</taxon>
        <taxon>Rhodothermales</taxon>
        <taxon>Salisaetaceae</taxon>
        <taxon>Longimonas</taxon>
    </lineage>
</organism>
<proteinExistence type="inferred from homology"/>
<accession>A0A2H3NR45</accession>
<evidence type="ECO:0000256" key="3">
    <source>
        <dbReference type="ARBA" id="ARBA00022619"/>
    </source>
</evidence>
<dbReference type="AlphaFoldDB" id="A0A2H3NR45"/>
<feature type="active site" description="Nucleophile" evidence="11">
    <location>
        <position position="131"/>
    </location>
</feature>
<feature type="domain" description="GTP cyclohydrolase II" evidence="12">
    <location>
        <begin position="10"/>
        <end position="173"/>
    </location>
</feature>
<keyword evidence="8 11" id="KW-0342">GTP-binding</keyword>
<keyword evidence="7 11" id="KW-0862">Zinc</keyword>
<dbReference type="NCBIfam" id="NF001591">
    <property type="entry name" value="PRK00393.1"/>
    <property type="match status" value="1"/>
</dbReference>
<dbReference type="Pfam" id="PF00925">
    <property type="entry name" value="GTP_cyclohydro2"/>
    <property type="match status" value="1"/>
</dbReference>
<feature type="active site" description="Proton acceptor" evidence="11">
    <location>
        <position position="129"/>
    </location>
</feature>
<comment type="cofactor">
    <cofactor evidence="11">
        <name>Zn(2+)</name>
        <dbReference type="ChEBI" id="CHEBI:29105"/>
    </cofactor>
    <text evidence="11">Binds 1 zinc ion per subunit.</text>
</comment>
<dbReference type="CDD" id="cd00641">
    <property type="entry name" value="GTP_cyclohydro2"/>
    <property type="match status" value="1"/>
</dbReference>
<feature type="binding site" evidence="11">
    <location>
        <begin position="52"/>
        <end position="56"/>
    </location>
    <ligand>
        <name>GTP</name>
        <dbReference type="ChEBI" id="CHEBI:37565"/>
    </ligand>
</feature>
<evidence type="ECO:0000259" key="13">
    <source>
        <dbReference type="Pfam" id="PF01872"/>
    </source>
</evidence>
<feature type="binding site" evidence="11">
    <location>
        <position position="152"/>
    </location>
    <ligand>
        <name>GTP</name>
        <dbReference type="ChEBI" id="CHEBI:37565"/>
    </ligand>
</feature>
<dbReference type="GO" id="GO:0009231">
    <property type="term" value="P:riboflavin biosynthetic process"/>
    <property type="evidence" value="ECO:0007669"/>
    <property type="project" value="UniProtKB-UniRule"/>
</dbReference>
<dbReference type="GO" id="GO:0008270">
    <property type="term" value="F:zinc ion binding"/>
    <property type="evidence" value="ECO:0007669"/>
    <property type="project" value="UniProtKB-UniRule"/>
</dbReference>
<dbReference type="EMBL" id="PDEP01000001">
    <property type="protein sequence ID" value="PEN09542.1"/>
    <property type="molecule type" value="Genomic_DNA"/>
</dbReference>
<dbReference type="Proteomes" id="UP000221024">
    <property type="component" value="Unassembled WGS sequence"/>
</dbReference>
<evidence type="ECO:0000259" key="12">
    <source>
        <dbReference type="Pfam" id="PF00925"/>
    </source>
</evidence>
<evidence type="ECO:0000256" key="11">
    <source>
        <dbReference type="HAMAP-Rule" id="MF_00179"/>
    </source>
</evidence>
<dbReference type="SUPFAM" id="SSF142695">
    <property type="entry name" value="RibA-like"/>
    <property type="match status" value="1"/>
</dbReference>
<evidence type="ECO:0000313" key="15">
    <source>
        <dbReference type="Proteomes" id="UP000221024"/>
    </source>
</evidence>
<gene>
    <name evidence="11 14" type="primary">ribA</name>
    <name evidence="14" type="ORF">CRI93_02080</name>
</gene>
<dbReference type="SUPFAM" id="SSF53597">
    <property type="entry name" value="Dihydrofolate reductase-like"/>
    <property type="match status" value="1"/>
</dbReference>
<dbReference type="PANTHER" id="PTHR21327:SF29">
    <property type="entry name" value="GTP CYCLOHYDROLASE-2"/>
    <property type="match status" value="1"/>
</dbReference>
<comment type="catalytic activity">
    <reaction evidence="10 11">
        <text>GTP + 4 H2O = 2,5-diamino-6-hydroxy-4-(5-phosphoribosylamino)-pyrimidine + formate + 2 phosphate + 3 H(+)</text>
        <dbReference type="Rhea" id="RHEA:23704"/>
        <dbReference type="ChEBI" id="CHEBI:15377"/>
        <dbReference type="ChEBI" id="CHEBI:15378"/>
        <dbReference type="ChEBI" id="CHEBI:15740"/>
        <dbReference type="ChEBI" id="CHEBI:37565"/>
        <dbReference type="ChEBI" id="CHEBI:43474"/>
        <dbReference type="ChEBI" id="CHEBI:58614"/>
        <dbReference type="EC" id="3.5.4.25"/>
    </reaction>
</comment>
<dbReference type="OrthoDB" id="9793111at2"/>
<feature type="binding site" evidence="11">
    <location>
        <position position="68"/>
    </location>
    <ligand>
        <name>Zn(2+)</name>
        <dbReference type="ChEBI" id="CHEBI:29105"/>
        <note>catalytic</note>
    </ligand>
</feature>
<dbReference type="HAMAP" id="MF_00179">
    <property type="entry name" value="RibA"/>
    <property type="match status" value="1"/>
</dbReference>
<evidence type="ECO:0000256" key="8">
    <source>
        <dbReference type="ARBA" id="ARBA00023134"/>
    </source>
</evidence>
<dbReference type="Pfam" id="PF01872">
    <property type="entry name" value="RibD_C"/>
    <property type="match status" value="1"/>
</dbReference>
<keyword evidence="3 11" id="KW-0686">Riboflavin biosynthesis</keyword>
<evidence type="ECO:0000256" key="1">
    <source>
        <dbReference type="ARBA" id="ARBA00004853"/>
    </source>
</evidence>
<dbReference type="RefSeq" id="WP_098060940.1">
    <property type="nucleotide sequence ID" value="NZ_PDEP01000001.1"/>
</dbReference>
<evidence type="ECO:0000256" key="4">
    <source>
        <dbReference type="ARBA" id="ARBA00022723"/>
    </source>
</evidence>
<dbReference type="InterPro" id="IPR002734">
    <property type="entry name" value="RibDG_C"/>
</dbReference>
<evidence type="ECO:0000256" key="10">
    <source>
        <dbReference type="ARBA" id="ARBA00049295"/>
    </source>
</evidence>
<comment type="similarity">
    <text evidence="2">In the N-terminal section; belongs to the DHBP synthase family.</text>
</comment>
<dbReference type="GO" id="GO:0005525">
    <property type="term" value="F:GTP binding"/>
    <property type="evidence" value="ECO:0007669"/>
    <property type="project" value="UniProtKB-KW"/>
</dbReference>
<evidence type="ECO:0000256" key="9">
    <source>
        <dbReference type="ARBA" id="ARBA00043932"/>
    </source>
</evidence>
<comment type="function">
    <text evidence="9 11">Catalyzes the conversion of GTP to 2,5-diamino-6-ribosylamino-4(3H)-pyrimidinone 5'-phosphate (DARP), formate and pyrophosphate.</text>
</comment>
<feature type="binding site" evidence="11">
    <location>
        <position position="117"/>
    </location>
    <ligand>
        <name>GTP</name>
        <dbReference type="ChEBI" id="CHEBI:37565"/>
    </ligand>
</feature>
<dbReference type="FunFam" id="3.40.50.10990:FF:000001">
    <property type="entry name" value="Riboflavin biosynthesis protein RibBA"/>
    <property type="match status" value="1"/>
</dbReference>
<keyword evidence="15" id="KW-1185">Reference proteome</keyword>
<comment type="caution">
    <text evidence="14">The sequence shown here is derived from an EMBL/GenBank/DDBJ whole genome shotgun (WGS) entry which is preliminary data.</text>
</comment>
<feature type="binding site" evidence="11">
    <location>
        <begin position="95"/>
        <end position="97"/>
    </location>
    <ligand>
        <name>GTP</name>
        <dbReference type="ChEBI" id="CHEBI:37565"/>
    </ligand>
</feature>
<evidence type="ECO:0000256" key="2">
    <source>
        <dbReference type="ARBA" id="ARBA00005520"/>
    </source>
</evidence>
<dbReference type="Gene3D" id="3.40.430.10">
    <property type="entry name" value="Dihydrofolate Reductase, subunit A"/>
    <property type="match status" value="1"/>
</dbReference>
<dbReference type="InterPro" id="IPR000926">
    <property type="entry name" value="RibA"/>
</dbReference>
<keyword evidence="4 11" id="KW-0479">Metal-binding</keyword>
<keyword evidence="6 11" id="KW-0378">Hydrolase</keyword>
<dbReference type="GO" id="GO:0008703">
    <property type="term" value="F:5-amino-6-(5-phosphoribosylamino)uracil reductase activity"/>
    <property type="evidence" value="ECO:0007669"/>
    <property type="project" value="InterPro"/>
</dbReference>
<dbReference type="InterPro" id="IPR032677">
    <property type="entry name" value="GTP_cyclohydro_II"/>
</dbReference>
<feature type="binding site" evidence="11">
    <location>
        <position position="157"/>
    </location>
    <ligand>
        <name>GTP</name>
        <dbReference type="ChEBI" id="CHEBI:37565"/>
    </ligand>
</feature>
<reference evidence="14 15" key="1">
    <citation type="submission" date="2017-10" db="EMBL/GenBank/DDBJ databases">
        <title>Draft genome of Longimonas halophila.</title>
        <authorList>
            <person name="Goh K.M."/>
            <person name="Shamsir M.S."/>
            <person name="Lim S.W."/>
        </authorList>
    </citation>
    <scope>NUCLEOTIDE SEQUENCE [LARGE SCALE GENOMIC DNA]</scope>
    <source>
        <strain evidence="14 15">KCTC 42399</strain>
    </source>
</reference>
<comment type="similarity">
    <text evidence="11">Belongs to the GTP cyclohydrolase II family.</text>
</comment>
<feature type="binding site" evidence="11">
    <location>
        <position position="70"/>
    </location>
    <ligand>
        <name>Zn(2+)</name>
        <dbReference type="ChEBI" id="CHEBI:29105"/>
        <note>catalytic</note>
    </ligand>
</feature>
<dbReference type="GO" id="GO:0003935">
    <property type="term" value="F:GTP cyclohydrolase II activity"/>
    <property type="evidence" value="ECO:0007669"/>
    <property type="project" value="UniProtKB-UniRule"/>
</dbReference>
<feature type="domain" description="Bacterial bifunctional deaminase-reductase C-terminal" evidence="13">
    <location>
        <begin position="235"/>
        <end position="405"/>
    </location>
</feature>
<feature type="binding site" evidence="11">
    <location>
        <position position="73"/>
    </location>
    <ligand>
        <name>GTP</name>
        <dbReference type="ChEBI" id="CHEBI:37565"/>
    </ligand>
</feature>
<feature type="binding site" evidence="11">
    <location>
        <position position="57"/>
    </location>
    <ligand>
        <name>Zn(2+)</name>
        <dbReference type="ChEBI" id="CHEBI:29105"/>
        <note>catalytic</note>
    </ligand>
</feature>
<evidence type="ECO:0000256" key="5">
    <source>
        <dbReference type="ARBA" id="ARBA00022741"/>
    </source>
</evidence>
<sequence>MNTASVKRLTTARIPTVDGTFSLMLYENDIDDEDHLAVVYGEVEDAEDVLVRIHSECFTGDVLGSLRCDCGEQLNTSMRMIAEAGQGVILYLRQEGRGIGLHDKLKAYNLQDEGYDTVEANLMLGHEPDERDYTVGALMIQDLGIQSARLITNNPAKIESLREYGVTVSERVPIEPHLNRHNSSYLETKVERMRHMLRIDTAPTGGDGYANPHSADLQSLAQRAQHYADTQSQAFVTLSYAQSLDGSIADASCSPTRISDASSMELTHELRSIHDGILVGIGTLISDDPRLTVRHVSGTNPRPIVLDTTLRCPPDASIFDNKNTSPLIYTSSTNQEQIEVLEAAGATVRQVPEGPGGVSIPAVRRDAYAQGINSIMVEGGACVIRHMIMQQQVQKLVVTLAPMYLAGLNPLDGCATADNPEAPALRTMQFTNVMYQWAGEDIVLFADPTWPNA</sequence>
<keyword evidence="5 11" id="KW-0547">Nucleotide-binding</keyword>
<dbReference type="UniPathway" id="UPA00275">
    <property type="reaction ID" value="UER00400"/>
</dbReference>
<dbReference type="EC" id="3.5.4.25" evidence="11"/>
<dbReference type="PANTHER" id="PTHR21327">
    <property type="entry name" value="GTP CYCLOHYDROLASE II-RELATED"/>
    <property type="match status" value="1"/>
</dbReference>
<dbReference type="Gene3D" id="3.40.50.10990">
    <property type="entry name" value="GTP cyclohydrolase II"/>
    <property type="match status" value="1"/>
</dbReference>
<evidence type="ECO:0000313" key="14">
    <source>
        <dbReference type="EMBL" id="PEN09542.1"/>
    </source>
</evidence>
<comment type="pathway">
    <text evidence="1 11">Cofactor biosynthesis; riboflavin biosynthesis; 5-amino-6-(D-ribitylamino)uracil from GTP: step 1/4.</text>
</comment>
<dbReference type="InterPro" id="IPR036144">
    <property type="entry name" value="RibA-like_sf"/>
</dbReference>
<dbReference type="InterPro" id="IPR024072">
    <property type="entry name" value="DHFR-like_dom_sf"/>
</dbReference>
<dbReference type="NCBIfam" id="TIGR00505">
    <property type="entry name" value="ribA"/>
    <property type="match status" value="1"/>
</dbReference>
<evidence type="ECO:0000256" key="7">
    <source>
        <dbReference type="ARBA" id="ARBA00022833"/>
    </source>
</evidence>
<name>A0A2H3NR45_9BACT</name>
<evidence type="ECO:0000256" key="6">
    <source>
        <dbReference type="ARBA" id="ARBA00022801"/>
    </source>
</evidence>